<accession>A0ABM7UKW9</accession>
<keyword evidence="3" id="KW-1185">Reference proteome</keyword>
<gene>
    <name evidence="2" type="ORF">LPTSP3_g24860</name>
</gene>
<evidence type="ECO:0000313" key="2">
    <source>
        <dbReference type="EMBL" id="BDA79556.1"/>
    </source>
</evidence>
<sequence length="72" mass="8307">MRNPNLPTNSEKGDTRVPKNGNRIRMVNNPINRARIKQMNKDEKNRFQKNKNFAGPGKARSQESPKTQTSDR</sequence>
<feature type="region of interest" description="Disordered" evidence="1">
    <location>
        <begin position="1"/>
        <end position="72"/>
    </location>
</feature>
<organism evidence="2 3">
    <name type="scientific">Leptospira kobayashii</name>
    <dbReference type="NCBI Taxonomy" id="1917830"/>
    <lineage>
        <taxon>Bacteria</taxon>
        <taxon>Pseudomonadati</taxon>
        <taxon>Spirochaetota</taxon>
        <taxon>Spirochaetia</taxon>
        <taxon>Leptospirales</taxon>
        <taxon>Leptospiraceae</taxon>
        <taxon>Leptospira</taxon>
    </lineage>
</organism>
<feature type="compositionally biased region" description="Polar residues" evidence="1">
    <location>
        <begin position="1"/>
        <end position="10"/>
    </location>
</feature>
<name>A0ABM7UKW9_9LEPT</name>
<reference evidence="2 3" key="1">
    <citation type="submission" date="2021-08" db="EMBL/GenBank/DDBJ databases">
        <title>Complete genome sequence of Leptospira kobayashii strain E30.</title>
        <authorList>
            <person name="Nakao R."/>
            <person name="Nakamura S."/>
            <person name="Masuzawa T."/>
            <person name="Koizumi N."/>
        </authorList>
    </citation>
    <scope>NUCLEOTIDE SEQUENCE [LARGE SCALE GENOMIC DNA]</scope>
    <source>
        <strain evidence="2 3">E30</strain>
    </source>
</reference>
<proteinExistence type="predicted"/>
<evidence type="ECO:0000313" key="3">
    <source>
        <dbReference type="Proteomes" id="UP000245263"/>
    </source>
</evidence>
<dbReference type="EMBL" id="AP025028">
    <property type="protein sequence ID" value="BDA79556.1"/>
    <property type="molecule type" value="Genomic_DNA"/>
</dbReference>
<protein>
    <submittedName>
        <fullName evidence="2">Uncharacterized protein</fullName>
    </submittedName>
</protein>
<dbReference type="Proteomes" id="UP000245263">
    <property type="component" value="Chromosome 1"/>
</dbReference>
<evidence type="ECO:0000256" key="1">
    <source>
        <dbReference type="SAM" id="MobiDB-lite"/>
    </source>
</evidence>
<feature type="compositionally biased region" description="Polar residues" evidence="1">
    <location>
        <begin position="62"/>
        <end position="72"/>
    </location>
</feature>